<dbReference type="OrthoDB" id="203824at2759"/>
<keyword evidence="2" id="KW-1185">Reference proteome</keyword>
<dbReference type="HOGENOM" id="CLU_2982890_0_0_1"/>
<organism evidence="1 2">
    <name type="scientific">Solanum tuberosum</name>
    <name type="common">Potato</name>
    <dbReference type="NCBI Taxonomy" id="4113"/>
    <lineage>
        <taxon>Eukaryota</taxon>
        <taxon>Viridiplantae</taxon>
        <taxon>Streptophyta</taxon>
        <taxon>Embryophyta</taxon>
        <taxon>Tracheophyta</taxon>
        <taxon>Spermatophyta</taxon>
        <taxon>Magnoliopsida</taxon>
        <taxon>eudicotyledons</taxon>
        <taxon>Gunneridae</taxon>
        <taxon>Pentapetalae</taxon>
        <taxon>asterids</taxon>
        <taxon>lamiids</taxon>
        <taxon>Solanales</taxon>
        <taxon>Solanaceae</taxon>
        <taxon>Solanoideae</taxon>
        <taxon>Solaneae</taxon>
        <taxon>Solanum</taxon>
    </lineage>
</organism>
<evidence type="ECO:0000313" key="2">
    <source>
        <dbReference type="Proteomes" id="UP000011115"/>
    </source>
</evidence>
<accession>M1BM63</accession>
<reference evidence="2" key="1">
    <citation type="journal article" date="2011" name="Nature">
        <title>Genome sequence and analysis of the tuber crop potato.</title>
        <authorList>
            <consortium name="The Potato Genome Sequencing Consortium"/>
        </authorList>
    </citation>
    <scope>NUCLEOTIDE SEQUENCE [LARGE SCALE GENOMIC DNA]</scope>
    <source>
        <strain evidence="2">cv. DM1-3 516 R44</strain>
    </source>
</reference>
<gene>
    <name evidence="1" type="primary">LOC102578760</name>
</gene>
<evidence type="ECO:0000313" key="1">
    <source>
        <dbReference type="EnsemblPlants" id="PGSC0003DMT400048266"/>
    </source>
</evidence>
<dbReference type="AlphaFoldDB" id="M1BM63"/>
<sequence>MELNLAATSLKNVFPVKVHCAILFLWFLMRLMAGCSSVSRRESDEVPRCQIQHLPRPL</sequence>
<proteinExistence type="predicted"/>
<dbReference type="ExpressionAtlas" id="M1BM63">
    <property type="expression patterns" value="baseline"/>
</dbReference>
<name>M1BM63_SOLTU</name>
<protein>
    <submittedName>
        <fullName evidence="1">Ribitol kinase</fullName>
    </submittedName>
</protein>
<reference evidence="1" key="2">
    <citation type="submission" date="2015-06" db="UniProtKB">
        <authorList>
            <consortium name="EnsemblPlants"/>
        </authorList>
    </citation>
    <scope>IDENTIFICATION</scope>
    <source>
        <strain evidence="1">DM1-3 516 R44</strain>
    </source>
</reference>
<dbReference type="Gramene" id="PGSC0003DMT400048266">
    <property type="protein sequence ID" value="PGSC0003DMT400048266"/>
    <property type="gene ID" value="PGSC0003DMG400018753"/>
</dbReference>
<dbReference type="Proteomes" id="UP000011115">
    <property type="component" value="Unassembled WGS sequence"/>
</dbReference>
<dbReference type="EnsemblPlants" id="PGSC0003DMT400048266">
    <property type="protein sequence ID" value="PGSC0003DMT400048266"/>
    <property type="gene ID" value="PGSC0003DMG400018753"/>
</dbReference>